<dbReference type="SUPFAM" id="SSF47384">
    <property type="entry name" value="Homodimeric domain of signal transducing histidine kinase"/>
    <property type="match status" value="1"/>
</dbReference>
<keyword evidence="7" id="KW-0812">Transmembrane</keyword>
<feature type="transmembrane region" description="Helical" evidence="7">
    <location>
        <begin position="164"/>
        <end position="184"/>
    </location>
</feature>
<dbReference type="GO" id="GO:0005524">
    <property type="term" value="F:ATP binding"/>
    <property type="evidence" value="ECO:0007669"/>
    <property type="project" value="UniProtKB-KW"/>
</dbReference>
<gene>
    <name evidence="10" type="primary">zraS_1</name>
    <name evidence="10" type="ORF">GALL_02390</name>
</gene>
<accession>A0A1J5TEN1</accession>
<evidence type="ECO:0000313" key="10">
    <source>
        <dbReference type="EMBL" id="OIR19359.1"/>
    </source>
</evidence>
<dbReference type="SMART" id="SM00387">
    <property type="entry name" value="HATPase_c"/>
    <property type="match status" value="1"/>
</dbReference>
<evidence type="ECO:0000256" key="1">
    <source>
        <dbReference type="ARBA" id="ARBA00022553"/>
    </source>
</evidence>
<evidence type="ECO:0000256" key="6">
    <source>
        <dbReference type="ARBA" id="ARBA00023012"/>
    </source>
</evidence>
<dbReference type="PROSITE" id="PS50112">
    <property type="entry name" value="PAS"/>
    <property type="match status" value="1"/>
</dbReference>
<keyword evidence="4" id="KW-0418">Kinase</keyword>
<sequence>MRDSQSLTGIFPALQMAAPLSQENQWRSISLFNLYRMVLGGLMLLVPTLFGDMFSLNIHNQALFFWVAAAYTLLVMASVMAVGLRRPRSTLQLAFQVCTDIAAIASLTYFGGGVQSNLGMLLLVSLALAGMIARGRITLLFAALASIAMLLQHGYSVLTQDASVAMFLQVGILSTSYFAVAWLAHTLSKYAVASEKLAFRRGVDLSNMAEANRLMIQDMPDGVLVVDERGLVRQSNPGAERMLGYAFSLDERVHLADCSPVLDAMFAAWRQNKALGHETLRLPGTNHPVRVRFLPVQREGFWGAVVVLEDMQRIQEQAQQVKLAALGRLTANIAHEVRNPLSSISYATELLKEQKHDSAQARLFQIILDNTTRLNRIVQDVMQVNRRDRLQAERLNLSVLMEELIVNISQVEQVPRTVFDLRVTPDCSARFDRGHFEQVLWNLCRNALRYSQRQTGSIRLRAFSAEDGRTVLEVSDDGPGVSADAAQKLFEPFFTTDAKGTGLGLYIARELCEANGAMIEYRRAPDGGACFRIVFGSGNEI</sequence>
<feature type="transmembrane region" description="Helical" evidence="7">
    <location>
        <begin position="34"/>
        <end position="51"/>
    </location>
</feature>
<dbReference type="EMBL" id="MLJW01000001">
    <property type="protein sequence ID" value="OIR19359.1"/>
    <property type="molecule type" value="Genomic_DNA"/>
</dbReference>
<dbReference type="PANTHER" id="PTHR43065">
    <property type="entry name" value="SENSOR HISTIDINE KINASE"/>
    <property type="match status" value="1"/>
</dbReference>
<dbReference type="SUPFAM" id="SSF55874">
    <property type="entry name" value="ATPase domain of HSP90 chaperone/DNA topoisomerase II/histidine kinase"/>
    <property type="match status" value="1"/>
</dbReference>
<dbReference type="Gene3D" id="3.30.565.10">
    <property type="entry name" value="Histidine kinase-like ATPase, C-terminal domain"/>
    <property type="match status" value="1"/>
</dbReference>
<dbReference type="InterPro" id="IPR003661">
    <property type="entry name" value="HisK_dim/P_dom"/>
</dbReference>
<dbReference type="Gene3D" id="3.30.450.20">
    <property type="entry name" value="PAS domain"/>
    <property type="match status" value="1"/>
</dbReference>
<dbReference type="Pfam" id="PF25323">
    <property type="entry name" value="6TM_PilS"/>
    <property type="match status" value="1"/>
</dbReference>
<dbReference type="CDD" id="cd00082">
    <property type="entry name" value="HisKA"/>
    <property type="match status" value="1"/>
</dbReference>
<keyword evidence="7" id="KW-1133">Transmembrane helix</keyword>
<dbReference type="Gene3D" id="1.10.287.130">
    <property type="match status" value="1"/>
</dbReference>
<dbReference type="InterPro" id="IPR003594">
    <property type="entry name" value="HATPase_dom"/>
</dbReference>
<evidence type="ECO:0000256" key="4">
    <source>
        <dbReference type="ARBA" id="ARBA00022777"/>
    </source>
</evidence>
<dbReference type="SUPFAM" id="SSF55785">
    <property type="entry name" value="PYP-like sensor domain (PAS domain)"/>
    <property type="match status" value="1"/>
</dbReference>
<dbReference type="InterPro" id="IPR004358">
    <property type="entry name" value="Sig_transdc_His_kin-like_C"/>
</dbReference>
<keyword evidence="2 10" id="KW-0808">Transferase</keyword>
<dbReference type="InterPro" id="IPR013767">
    <property type="entry name" value="PAS_fold"/>
</dbReference>
<dbReference type="SMART" id="SM00388">
    <property type="entry name" value="HisKA"/>
    <property type="match status" value="1"/>
</dbReference>
<feature type="transmembrane region" description="Helical" evidence="7">
    <location>
        <begin position="63"/>
        <end position="84"/>
    </location>
</feature>
<dbReference type="Pfam" id="PF02518">
    <property type="entry name" value="HATPase_c"/>
    <property type="match status" value="1"/>
</dbReference>
<dbReference type="AlphaFoldDB" id="A0A1J5TEN1"/>
<dbReference type="InterPro" id="IPR036890">
    <property type="entry name" value="HATPase_C_sf"/>
</dbReference>
<dbReference type="SMART" id="SM00091">
    <property type="entry name" value="PAS"/>
    <property type="match status" value="1"/>
</dbReference>
<dbReference type="PANTHER" id="PTHR43065:SF52">
    <property type="entry name" value="SENSOR PROTEIN KINASE PILS"/>
    <property type="match status" value="1"/>
</dbReference>
<reference evidence="10" key="1">
    <citation type="submission" date="2016-10" db="EMBL/GenBank/DDBJ databases">
        <title>Sequence of Gallionella enrichment culture.</title>
        <authorList>
            <person name="Poehlein A."/>
            <person name="Muehling M."/>
            <person name="Daniel R."/>
        </authorList>
    </citation>
    <scope>NUCLEOTIDE SEQUENCE</scope>
</reference>
<protein>
    <submittedName>
        <fullName evidence="10">Sensor protein ZraS</fullName>
        <ecNumber evidence="10">2.7.13.3</ecNumber>
    </submittedName>
</protein>
<evidence type="ECO:0000256" key="3">
    <source>
        <dbReference type="ARBA" id="ARBA00022741"/>
    </source>
</evidence>
<evidence type="ECO:0000256" key="2">
    <source>
        <dbReference type="ARBA" id="ARBA00022679"/>
    </source>
</evidence>
<dbReference type="InterPro" id="IPR035965">
    <property type="entry name" value="PAS-like_dom_sf"/>
</dbReference>
<proteinExistence type="predicted"/>
<comment type="caution">
    <text evidence="10">The sequence shown here is derived from an EMBL/GenBank/DDBJ whole genome shotgun (WGS) entry which is preliminary data.</text>
</comment>
<evidence type="ECO:0000256" key="7">
    <source>
        <dbReference type="SAM" id="Phobius"/>
    </source>
</evidence>
<feature type="transmembrane region" description="Helical" evidence="7">
    <location>
        <begin position="116"/>
        <end position="133"/>
    </location>
</feature>
<keyword evidence="3" id="KW-0547">Nucleotide-binding</keyword>
<organism evidence="10">
    <name type="scientific">mine drainage metagenome</name>
    <dbReference type="NCBI Taxonomy" id="410659"/>
    <lineage>
        <taxon>unclassified sequences</taxon>
        <taxon>metagenomes</taxon>
        <taxon>ecological metagenomes</taxon>
    </lineage>
</organism>
<dbReference type="Pfam" id="PF00512">
    <property type="entry name" value="HisKA"/>
    <property type="match status" value="1"/>
</dbReference>
<keyword evidence="6" id="KW-0902">Two-component regulatory system</keyword>
<dbReference type="CDD" id="cd00130">
    <property type="entry name" value="PAS"/>
    <property type="match status" value="1"/>
</dbReference>
<dbReference type="InterPro" id="IPR005467">
    <property type="entry name" value="His_kinase_dom"/>
</dbReference>
<keyword evidence="1" id="KW-0597">Phosphoprotein</keyword>
<dbReference type="GO" id="GO:0000155">
    <property type="term" value="F:phosphorelay sensor kinase activity"/>
    <property type="evidence" value="ECO:0007669"/>
    <property type="project" value="InterPro"/>
</dbReference>
<dbReference type="InterPro" id="IPR036097">
    <property type="entry name" value="HisK_dim/P_sf"/>
</dbReference>
<feature type="domain" description="Histidine kinase" evidence="8">
    <location>
        <begin position="332"/>
        <end position="539"/>
    </location>
</feature>
<keyword evidence="5" id="KW-0067">ATP-binding</keyword>
<evidence type="ECO:0000259" key="8">
    <source>
        <dbReference type="PROSITE" id="PS50109"/>
    </source>
</evidence>
<feature type="transmembrane region" description="Helical" evidence="7">
    <location>
        <begin position="140"/>
        <end position="158"/>
    </location>
</feature>
<evidence type="ECO:0000256" key="5">
    <source>
        <dbReference type="ARBA" id="ARBA00022840"/>
    </source>
</evidence>
<dbReference type="PRINTS" id="PR00344">
    <property type="entry name" value="BCTRLSENSOR"/>
</dbReference>
<dbReference type="Pfam" id="PF00989">
    <property type="entry name" value="PAS"/>
    <property type="match status" value="1"/>
</dbReference>
<dbReference type="PROSITE" id="PS50109">
    <property type="entry name" value="HIS_KIN"/>
    <property type="match status" value="1"/>
</dbReference>
<dbReference type="InterPro" id="IPR000014">
    <property type="entry name" value="PAS"/>
</dbReference>
<evidence type="ECO:0000259" key="9">
    <source>
        <dbReference type="PROSITE" id="PS50112"/>
    </source>
</evidence>
<feature type="domain" description="PAS" evidence="9">
    <location>
        <begin position="208"/>
        <end position="245"/>
    </location>
</feature>
<keyword evidence="7" id="KW-0472">Membrane</keyword>
<dbReference type="GO" id="GO:0006355">
    <property type="term" value="P:regulation of DNA-templated transcription"/>
    <property type="evidence" value="ECO:0007669"/>
    <property type="project" value="InterPro"/>
</dbReference>
<name>A0A1J5TEN1_9ZZZZ</name>
<dbReference type="EC" id="2.7.13.3" evidence="10"/>